<proteinExistence type="predicted"/>
<sequence>MALYLSKRAELTFSALRMNRVAISLYDVVKTTGEIKDTFRFTYNGRRYDRLSLSEKVRAGMEVSEMMKRLTGRNYPVFVDNMESVEDLANVRPTGQVIMAKLVPGAGLSVKGRSQASAPSKAA</sequence>
<name>A0A645EUX2_9ZZZZ</name>
<dbReference type="AlphaFoldDB" id="A0A645EUX2"/>
<protein>
    <submittedName>
        <fullName evidence="1">Uncharacterized protein</fullName>
    </submittedName>
</protein>
<reference evidence="1" key="1">
    <citation type="submission" date="2019-08" db="EMBL/GenBank/DDBJ databases">
        <authorList>
            <person name="Kucharzyk K."/>
            <person name="Murdoch R.W."/>
            <person name="Higgins S."/>
            <person name="Loffler F."/>
        </authorList>
    </citation>
    <scope>NUCLEOTIDE SEQUENCE</scope>
</reference>
<dbReference type="EMBL" id="VSSQ01051745">
    <property type="protein sequence ID" value="MPN05838.1"/>
    <property type="molecule type" value="Genomic_DNA"/>
</dbReference>
<organism evidence="1">
    <name type="scientific">bioreactor metagenome</name>
    <dbReference type="NCBI Taxonomy" id="1076179"/>
    <lineage>
        <taxon>unclassified sequences</taxon>
        <taxon>metagenomes</taxon>
        <taxon>ecological metagenomes</taxon>
    </lineage>
</organism>
<gene>
    <name evidence="1" type="ORF">SDC9_153092</name>
</gene>
<comment type="caution">
    <text evidence="1">The sequence shown here is derived from an EMBL/GenBank/DDBJ whole genome shotgun (WGS) entry which is preliminary data.</text>
</comment>
<evidence type="ECO:0000313" key="1">
    <source>
        <dbReference type="EMBL" id="MPN05838.1"/>
    </source>
</evidence>
<accession>A0A645EUX2</accession>